<feature type="binding site" evidence="4">
    <location>
        <position position="96"/>
    </location>
    <ligand>
        <name>substrate</name>
    </ligand>
</feature>
<feature type="binding site" evidence="4">
    <location>
        <position position="233"/>
    </location>
    <ligand>
        <name>substrate</name>
    </ligand>
</feature>
<feature type="active site" description="Nucleophile" evidence="3">
    <location>
        <position position="96"/>
    </location>
</feature>
<dbReference type="GO" id="GO:0000272">
    <property type="term" value="P:polysaccharide catabolic process"/>
    <property type="evidence" value="ECO:0007669"/>
    <property type="project" value="TreeGrafter"/>
</dbReference>
<feature type="binding site" evidence="4">
    <location>
        <position position="347"/>
    </location>
    <ligand>
        <name>substrate</name>
    </ligand>
</feature>
<protein>
    <submittedName>
        <fullName evidence="5">Glycosyl hydrolase family 88</fullName>
    </submittedName>
</protein>
<comment type="similarity">
    <text evidence="2">Belongs to the glycosyl hydrolase 88 family.</text>
</comment>
<dbReference type="Pfam" id="PF07470">
    <property type="entry name" value="Glyco_hydro_88"/>
    <property type="match status" value="1"/>
</dbReference>
<proteinExistence type="inferred from homology"/>
<evidence type="ECO:0000256" key="2">
    <source>
        <dbReference type="ARBA" id="ARBA00038358"/>
    </source>
</evidence>
<accession>A0A3E3I4N3</accession>
<dbReference type="Proteomes" id="UP000260812">
    <property type="component" value="Unassembled WGS sequence"/>
</dbReference>
<keyword evidence="6" id="KW-1185">Reference proteome</keyword>
<feature type="binding site" evidence="4">
    <location>
        <position position="229"/>
    </location>
    <ligand>
        <name>substrate</name>
    </ligand>
</feature>
<dbReference type="InterPro" id="IPR010905">
    <property type="entry name" value="Glyco_hydro_88"/>
</dbReference>
<organism evidence="5 6">
    <name type="scientific">Eisenbergiella massiliensis</name>
    <dbReference type="NCBI Taxonomy" id="1720294"/>
    <lineage>
        <taxon>Bacteria</taxon>
        <taxon>Bacillati</taxon>
        <taxon>Bacillota</taxon>
        <taxon>Clostridia</taxon>
        <taxon>Lachnospirales</taxon>
        <taxon>Lachnospiraceae</taxon>
        <taxon>Eisenbergiella</taxon>
    </lineage>
</organism>
<gene>
    <name evidence="5" type="ORF">DXC51_11655</name>
</gene>
<dbReference type="InterPro" id="IPR012341">
    <property type="entry name" value="6hp_glycosidase-like_sf"/>
</dbReference>
<dbReference type="RefSeq" id="WP_117544631.1">
    <property type="nucleotide sequence ID" value="NZ_JBKVLI010000002.1"/>
</dbReference>
<evidence type="ECO:0000313" key="6">
    <source>
        <dbReference type="Proteomes" id="UP000260812"/>
    </source>
</evidence>
<name>A0A3E3I4N3_9FIRM</name>
<dbReference type="SUPFAM" id="SSF48208">
    <property type="entry name" value="Six-hairpin glycosidases"/>
    <property type="match status" value="1"/>
</dbReference>
<keyword evidence="1 5" id="KW-0378">Hydrolase</keyword>
<evidence type="ECO:0000256" key="3">
    <source>
        <dbReference type="PIRSR" id="PIRSR610905-1"/>
    </source>
</evidence>
<dbReference type="EMBL" id="QVLV01000007">
    <property type="protein sequence ID" value="RGE60251.1"/>
    <property type="molecule type" value="Genomic_DNA"/>
</dbReference>
<dbReference type="InterPro" id="IPR052369">
    <property type="entry name" value="UG_Glycosaminoglycan_Hydrolase"/>
</dbReference>
<feature type="binding site" evidence="4">
    <location>
        <position position="157"/>
    </location>
    <ligand>
        <name>substrate</name>
    </ligand>
</feature>
<evidence type="ECO:0000256" key="4">
    <source>
        <dbReference type="PIRSR" id="PIRSR610905-2"/>
    </source>
</evidence>
<dbReference type="InterPro" id="IPR008928">
    <property type="entry name" value="6-hairpin_glycosidase_sf"/>
</dbReference>
<dbReference type="GO" id="GO:0052757">
    <property type="term" value="F:chondroitin hydrolase activity"/>
    <property type="evidence" value="ECO:0007669"/>
    <property type="project" value="TreeGrafter"/>
</dbReference>
<evidence type="ECO:0000313" key="5">
    <source>
        <dbReference type="EMBL" id="RGE60251.1"/>
    </source>
</evidence>
<dbReference type="AlphaFoldDB" id="A0A3E3I4N3"/>
<dbReference type="GeneID" id="97987511"/>
<evidence type="ECO:0000256" key="1">
    <source>
        <dbReference type="ARBA" id="ARBA00022801"/>
    </source>
</evidence>
<comment type="caution">
    <text evidence="5">The sequence shown here is derived from an EMBL/GenBank/DDBJ whole genome shotgun (WGS) entry which is preliminary data.</text>
</comment>
<dbReference type="Gene3D" id="1.50.10.10">
    <property type="match status" value="1"/>
</dbReference>
<feature type="active site" description="Proton donor" evidence="3">
    <location>
        <position position="157"/>
    </location>
</feature>
<sequence>MRNEEQVWLENLYDRLCLKIKAECERTGSGIPYIPEGGAYYDMGKENIAWWTNGFWPGILWQMYTATGEELYKKNAEAVEQRMELMLEEFVGLDHDAGFLWLLSAVADYRITGNKRSCINALHAANILAGRFNPAGGFIRAWGCEGSSEKSGWMIIDCLMNLPLLYWASEHTKDPRYKNIAIMHTDTAMKYLLRSDGSVYHIANLDPETGELVGYPDCQGYSSSASWSRGQAWALYGMTLAHLHTGNTKYLEAAKCCAHYFIANTVATGYVPLCDFRAPLEPVIYDTSAGAIAASGLLALSRQVAAEEKEMYTDAAIKILKALDEKHCNWDTRTDSLLAQGCVAYHSRQTDVPLIYGDYFFIEAVTGLLENGIFMW</sequence>
<reference evidence="5" key="1">
    <citation type="submission" date="2018-08" db="EMBL/GenBank/DDBJ databases">
        <title>A genome reference for cultivated species of the human gut microbiota.</title>
        <authorList>
            <person name="Zou Y."/>
            <person name="Xue W."/>
            <person name="Luo G."/>
        </authorList>
    </citation>
    <scope>NUCLEOTIDE SEQUENCE [LARGE SCALE GENOMIC DNA]</scope>
    <source>
        <strain evidence="5">TF05-5AC</strain>
    </source>
</reference>
<dbReference type="PANTHER" id="PTHR36845">
    <property type="entry name" value="HYDROLASE, PUTATIVE (AFU_ORTHOLOGUE AFUA_7G05090)-RELATED"/>
    <property type="match status" value="1"/>
</dbReference>
<dbReference type="PANTHER" id="PTHR36845:SF1">
    <property type="entry name" value="HYDROLASE, PUTATIVE (AFU_ORTHOLOGUE AFUA_7G05090)-RELATED"/>
    <property type="match status" value="1"/>
</dbReference>